<reference evidence="4 6" key="2">
    <citation type="submission" date="2019-08" db="EMBL/GenBank/DDBJ databases">
        <title>In-depth cultivation of the pig gut microbiome towards novel bacterial diversity and tailored functional studies.</title>
        <authorList>
            <person name="Wylensek D."/>
            <person name="Hitch T.C.A."/>
            <person name="Clavel T."/>
        </authorList>
    </citation>
    <scope>NUCLEOTIDE SEQUENCE [LARGE SCALE GENOMIC DNA]</scope>
    <source>
        <strain evidence="4 6">WCA3-601-WT-6J</strain>
    </source>
</reference>
<evidence type="ECO:0000313" key="6">
    <source>
        <dbReference type="Proteomes" id="UP000431913"/>
    </source>
</evidence>
<gene>
    <name evidence="4" type="ORF">FYJ76_10040</name>
    <name evidence="5" type="ORF">GMD59_05950</name>
</gene>
<dbReference type="PANTHER" id="PTHR43479:SF11">
    <property type="entry name" value="ACREF_ENVCD OPERON REPRESSOR-RELATED"/>
    <property type="match status" value="1"/>
</dbReference>
<dbReference type="Gene3D" id="1.10.357.10">
    <property type="entry name" value="Tetracycline Repressor, domain 2"/>
    <property type="match status" value="1"/>
</dbReference>
<dbReference type="PANTHER" id="PTHR43479">
    <property type="entry name" value="ACREF/ENVCD OPERON REPRESSOR-RELATED"/>
    <property type="match status" value="1"/>
</dbReference>
<reference evidence="5 7" key="1">
    <citation type="journal article" date="2019" name="Nat. Med.">
        <title>A library of human gut bacterial isolates paired with longitudinal multiomics data enables mechanistic microbiome research.</title>
        <authorList>
            <person name="Poyet M."/>
            <person name="Groussin M."/>
            <person name="Gibbons S.M."/>
            <person name="Avila-Pacheco J."/>
            <person name="Jiang X."/>
            <person name="Kearney S.M."/>
            <person name="Perrotta A.R."/>
            <person name="Berdy B."/>
            <person name="Zhao S."/>
            <person name="Lieberman T.D."/>
            <person name="Swanson P.K."/>
            <person name="Smith M."/>
            <person name="Roesemann S."/>
            <person name="Alexander J.E."/>
            <person name="Rich S.A."/>
            <person name="Livny J."/>
            <person name="Vlamakis H."/>
            <person name="Clish C."/>
            <person name="Bullock K."/>
            <person name="Deik A."/>
            <person name="Scott J."/>
            <person name="Pierce K.A."/>
            <person name="Xavier R.J."/>
            <person name="Alm E.J."/>
        </authorList>
    </citation>
    <scope>NUCLEOTIDE SEQUENCE [LARGE SCALE GENOMIC DNA]</scope>
    <source>
        <strain evidence="5 7">BIOML-A4</strain>
    </source>
</reference>
<dbReference type="PROSITE" id="PS50977">
    <property type="entry name" value="HTH_TETR_2"/>
    <property type="match status" value="1"/>
</dbReference>
<sequence length="246" mass="27735">MIVNIPMVCMKGAGAMARNKYPEETVARILDVSLKLFLEKGYENTTIQDIIDALGNLSKGAIYHHFKSKEDILEAVCDQRLFAGVEALMNEVVTDKRLNGREKLTRMFTASLQNTEQGKFFSAAPDMTHTPRLMMLQLDSQIREVGPNYLEPVLREGNADGSLHVEHVREASDLLLLITNQYLNPLLYPMTPEEARERCSFVRQLLAGVGLDVFDGEMLENFFVFSAHAAKKQRESEAPGQKRRGM</sequence>
<dbReference type="InterPro" id="IPR050624">
    <property type="entry name" value="HTH-type_Tx_Regulator"/>
</dbReference>
<dbReference type="RefSeq" id="WP_082052226.1">
    <property type="nucleotide sequence ID" value="NZ_CAUBBA010000011.1"/>
</dbReference>
<dbReference type="EMBL" id="WMZU01000007">
    <property type="protein sequence ID" value="MTS26829.1"/>
    <property type="molecule type" value="Genomic_DNA"/>
</dbReference>
<protein>
    <submittedName>
        <fullName evidence="5">TetR family transcriptional regulator</fullName>
    </submittedName>
    <submittedName>
        <fullName evidence="4">TetR/AcrR family transcriptional regulator</fullName>
    </submittedName>
</protein>
<evidence type="ECO:0000313" key="5">
    <source>
        <dbReference type="EMBL" id="MTS26829.1"/>
    </source>
</evidence>
<dbReference type="Proteomes" id="UP000431913">
    <property type="component" value="Unassembled WGS sequence"/>
</dbReference>
<accession>A0A6I2U8B7</accession>
<evidence type="ECO:0000259" key="3">
    <source>
        <dbReference type="PROSITE" id="PS50977"/>
    </source>
</evidence>
<feature type="DNA-binding region" description="H-T-H motif" evidence="2">
    <location>
        <begin position="47"/>
        <end position="66"/>
    </location>
</feature>
<dbReference type="EMBL" id="VUNJ01000009">
    <property type="protein sequence ID" value="MST92273.1"/>
    <property type="molecule type" value="Genomic_DNA"/>
</dbReference>
<dbReference type="AlphaFoldDB" id="A0A6I2U8B7"/>
<evidence type="ECO:0000313" key="7">
    <source>
        <dbReference type="Proteomes" id="UP000472755"/>
    </source>
</evidence>
<dbReference type="Pfam" id="PF00440">
    <property type="entry name" value="TetR_N"/>
    <property type="match status" value="1"/>
</dbReference>
<organism evidence="4 6">
    <name type="scientific">Ruthenibacterium lactatiformans</name>
    <dbReference type="NCBI Taxonomy" id="1550024"/>
    <lineage>
        <taxon>Bacteria</taxon>
        <taxon>Bacillati</taxon>
        <taxon>Bacillota</taxon>
        <taxon>Clostridia</taxon>
        <taxon>Eubacteriales</taxon>
        <taxon>Oscillospiraceae</taxon>
        <taxon>Ruthenibacterium</taxon>
    </lineage>
</organism>
<dbReference type="InterPro" id="IPR009057">
    <property type="entry name" value="Homeodomain-like_sf"/>
</dbReference>
<keyword evidence="1 2" id="KW-0238">DNA-binding</keyword>
<evidence type="ECO:0000313" key="4">
    <source>
        <dbReference type="EMBL" id="MST92273.1"/>
    </source>
</evidence>
<dbReference type="InterPro" id="IPR001647">
    <property type="entry name" value="HTH_TetR"/>
</dbReference>
<dbReference type="SUPFAM" id="SSF46689">
    <property type="entry name" value="Homeodomain-like"/>
    <property type="match status" value="1"/>
</dbReference>
<proteinExistence type="predicted"/>
<evidence type="ECO:0000256" key="2">
    <source>
        <dbReference type="PROSITE-ProRule" id="PRU00335"/>
    </source>
</evidence>
<name>A0A6I2U8B7_9FIRM</name>
<evidence type="ECO:0000256" key="1">
    <source>
        <dbReference type="ARBA" id="ARBA00023125"/>
    </source>
</evidence>
<dbReference type="GO" id="GO:0003677">
    <property type="term" value="F:DNA binding"/>
    <property type="evidence" value="ECO:0007669"/>
    <property type="project" value="UniProtKB-UniRule"/>
</dbReference>
<feature type="domain" description="HTH tetR-type" evidence="3">
    <location>
        <begin position="23"/>
        <end position="84"/>
    </location>
</feature>
<comment type="caution">
    <text evidence="4">The sequence shown here is derived from an EMBL/GenBank/DDBJ whole genome shotgun (WGS) entry which is preliminary data.</text>
</comment>
<dbReference type="Proteomes" id="UP000472755">
    <property type="component" value="Unassembled WGS sequence"/>
</dbReference>